<accession>A0A6J4UFQ3</accession>
<feature type="region of interest" description="Disordered" evidence="1">
    <location>
        <begin position="100"/>
        <end position="211"/>
    </location>
</feature>
<gene>
    <name evidence="2" type="ORF">AVDCRST_MAG79-2550</name>
</gene>
<protein>
    <submittedName>
        <fullName evidence="2">Dihydrofolate reductase homolog</fullName>
    </submittedName>
</protein>
<feature type="compositionally biased region" description="Basic and acidic residues" evidence="1">
    <location>
        <begin position="112"/>
        <end position="121"/>
    </location>
</feature>
<feature type="compositionally biased region" description="Basic and acidic residues" evidence="1">
    <location>
        <begin position="1"/>
        <end position="43"/>
    </location>
</feature>
<feature type="compositionally biased region" description="Basic residues" evidence="1">
    <location>
        <begin position="50"/>
        <end position="61"/>
    </location>
</feature>
<dbReference type="EMBL" id="CADCWC010000389">
    <property type="protein sequence ID" value="CAA9549138.1"/>
    <property type="molecule type" value="Genomic_DNA"/>
</dbReference>
<feature type="non-terminal residue" evidence="2">
    <location>
        <position position="211"/>
    </location>
</feature>
<name>A0A6J4UFQ3_9ACTN</name>
<feature type="region of interest" description="Disordered" evidence="1">
    <location>
        <begin position="1"/>
        <end position="85"/>
    </location>
</feature>
<feature type="compositionally biased region" description="Basic residues" evidence="1">
    <location>
        <begin position="122"/>
        <end position="131"/>
    </location>
</feature>
<feature type="compositionally biased region" description="Basic and acidic residues" evidence="1">
    <location>
        <begin position="182"/>
        <end position="205"/>
    </location>
</feature>
<organism evidence="2">
    <name type="scientific">uncultured Thermoleophilia bacterium</name>
    <dbReference type="NCBI Taxonomy" id="1497501"/>
    <lineage>
        <taxon>Bacteria</taxon>
        <taxon>Bacillati</taxon>
        <taxon>Actinomycetota</taxon>
        <taxon>Thermoleophilia</taxon>
        <taxon>environmental samples</taxon>
    </lineage>
</organism>
<reference evidence="2" key="1">
    <citation type="submission" date="2020-02" db="EMBL/GenBank/DDBJ databases">
        <authorList>
            <person name="Meier V. D."/>
        </authorList>
    </citation>
    <scope>NUCLEOTIDE SEQUENCE</scope>
    <source>
        <strain evidence="2">AVDCRST_MAG79</strain>
    </source>
</reference>
<feature type="non-terminal residue" evidence="2">
    <location>
        <position position="1"/>
    </location>
</feature>
<evidence type="ECO:0000313" key="2">
    <source>
        <dbReference type="EMBL" id="CAA9549138.1"/>
    </source>
</evidence>
<feature type="compositionally biased region" description="Basic and acidic residues" evidence="1">
    <location>
        <begin position="62"/>
        <end position="78"/>
    </location>
</feature>
<dbReference type="AlphaFoldDB" id="A0A6J4UFQ3"/>
<proteinExistence type="predicted"/>
<feature type="compositionally biased region" description="Basic and acidic residues" evidence="1">
    <location>
        <begin position="140"/>
        <end position="157"/>
    </location>
</feature>
<evidence type="ECO:0000256" key="1">
    <source>
        <dbReference type="SAM" id="MobiDB-lite"/>
    </source>
</evidence>
<sequence length="211" mass="23157">EQRHLPDLDVTRRLRGRTEPESGEPDWRGRDAPARMGARHRELAPPARVGGRRAKRRLRRGRPGDEKRGRLRHGPADVRRRRGAVGRDVAGVVGRGAALPRAGLRAHPPRARAADHGGRHDVHVRHRRRGVGGRAGPDGGRGEGRLRSGRGERRAADARGGAPRRAPPPHRARAARSGGASARERRRPDARAGRGDRLTRGDARPVPRRPL</sequence>